<keyword evidence="3" id="KW-1185">Reference proteome</keyword>
<keyword evidence="1" id="KW-0812">Transmembrane</keyword>
<dbReference type="NCBIfam" id="NF033488">
    <property type="entry name" value="lmo0937_fam_TM"/>
    <property type="match status" value="1"/>
</dbReference>
<feature type="transmembrane region" description="Helical" evidence="1">
    <location>
        <begin position="6"/>
        <end position="39"/>
    </location>
</feature>
<reference evidence="2 3" key="1">
    <citation type="submission" date="2018-08" db="EMBL/GenBank/DDBJ databases">
        <title>Acidipila sp. 4G-K13, an acidobacterium isolated from forest soil.</title>
        <authorList>
            <person name="Gao Z.-H."/>
            <person name="Qiu L.-H."/>
        </authorList>
    </citation>
    <scope>NUCLEOTIDE SEQUENCE [LARGE SCALE GENOMIC DNA]</scope>
    <source>
        <strain evidence="2 3">4G-K13</strain>
    </source>
</reference>
<protein>
    <submittedName>
        <fullName evidence="2">Lmo0937 family membrane protein</fullName>
    </submittedName>
</protein>
<proteinExistence type="predicted"/>
<name>A0A372IUY5_9BACT</name>
<evidence type="ECO:0000313" key="3">
    <source>
        <dbReference type="Proteomes" id="UP000264702"/>
    </source>
</evidence>
<dbReference type="InterPro" id="IPR043727">
    <property type="entry name" value="Lmo0937-like"/>
</dbReference>
<evidence type="ECO:0000256" key="1">
    <source>
        <dbReference type="SAM" id="Phobius"/>
    </source>
</evidence>
<accession>A0A372IUY5</accession>
<dbReference type="AlphaFoldDB" id="A0A372IUY5"/>
<gene>
    <name evidence="2" type="ORF">D0Y96_02245</name>
</gene>
<sequence>MLWTLFVILLIAWLVGLIGFHIVAWYIHVLLVVALVVLIIQLITGRRSVV</sequence>
<dbReference type="EMBL" id="QVQT01000001">
    <property type="protein sequence ID" value="RFU18715.1"/>
    <property type="molecule type" value="Genomic_DNA"/>
</dbReference>
<dbReference type="Pfam" id="PF18919">
    <property type="entry name" value="DUF5670"/>
    <property type="match status" value="1"/>
</dbReference>
<comment type="caution">
    <text evidence="2">The sequence shown here is derived from an EMBL/GenBank/DDBJ whole genome shotgun (WGS) entry which is preliminary data.</text>
</comment>
<organism evidence="2 3">
    <name type="scientific">Paracidobacterium acidisoli</name>
    <dbReference type="NCBI Taxonomy" id="2303751"/>
    <lineage>
        <taxon>Bacteria</taxon>
        <taxon>Pseudomonadati</taxon>
        <taxon>Acidobacteriota</taxon>
        <taxon>Terriglobia</taxon>
        <taxon>Terriglobales</taxon>
        <taxon>Acidobacteriaceae</taxon>
        <taxon>Paracidobacterium</taxon>
    </lineage>
</organism>
<dbReference type="Proteomes" id="UP000264702">
    <property type="component" value="Unassembled WGS sequence"/>
</dbReference>
<keyword evidence="1" id="KW-0472">Membrane</keyword>
<keyword evidence="1" id="KW-1133">Transmembrane helix</keyword>
<evidence type="ECO:0000313" key="2">
    <source>
        <dbReference type="EMBL" id="RFU18715.1"/>
    </source>
</evidence>